<evidence type="ECO:0000313" key="3">
    <source>
        <dbReference type="Proteomes" id="UP001285441"/>
    </source>
</evidence>
<dbReference type="AlphaFoldDB" id="A0AAE0N1Y7"/>
<feature type="compositionally biased region" description="Low complexity" evidence="1">
    <location>
        <begin position="1"/>
        <end position="27"/>
    </location>
</feature>
<name>A0AAE0N1Y7_9PEZI</name>
<proteinExistence type="predicted"/>
<accession>A0AAE0N1Y7</accession>
<evidence type="ECO:0000313" key="2">
    <source>
        <dbReference type="EMBL" id="KAK3366479.1"/>
    </source>
</evidence>
<dbReference type="EMBL" id="JAULSW010000012">
    <property type="protein sequence ID" value="KAK3366479.1"/>
    <property type="molecule type" value="Genomic_DNA"/>
</dbReference>
<comment type="caution">
    <text evidence="2">The sequence shown here is derived from an EMBL/GenBank/DDBJ whole genome shotgun (WGS) entry which is preliminary data.</text>
</comment>
<sequence>MSRNGESRGLSSLGRGVGRSITSQSKKAASEEANAKSKVEQKVRDFISDGCKKNGGLGTSEEQFVKIFIRNVLDNLGIPAPLAAAGPWVTRLNKLNEKNDEIKQEKTFFLKLANAYILAKGEPCKTTEALKDKKIQQWETRLTYPSTHESGIGEGLQEKIDTLKKSWDRALQDHKRLKAACGTPEAACKIPLGSATREELAIITRSYLISLKDVVNRAENEKVKTYIPEVDAPAMIKVCLFNSWTIKRRRLNCLWNGYGSLEPNI</sequence>
<evidence type="ECO:0000256" key="1">
    <source>
        <dbReference type="SAM" id="MobiDB-lite"/>
    </source>
</evidence>
<protein>
    <submittedName>
        <fullName evidence="2">Uncharacterized protein</fullName>
    </submittedName>
</protein>
<reference evidence="2" key="1">
    <citation type="journal article" date="2023" name="Mol. Phylogenet. Evol.">
        <title>Genome-scale phylogeny and comparative genomics of the fungal order Sordariales.</title>
        <authorList>
            <person name="Hensen N."/>
            <person name="Bonometti L."/>
            <person name="Westerberg I."/>
            <person name="Brannstrom I.O."/>
            <person name="Guillou S."/>
            <person name="Cros-Aarteil S."/>
            <person name="Calhoun S."/>
            <person name="Haridas S."/>
            <person name="Kuo A."/>
            <person name="Mondo S."/>
            <person name="Pangilinan J."/>
            <person name="Riley R."/>
            <person name="LaButti K."/>
            <person name="Andreopoulos B."/>
            <person name="Lipzen A."/>
            <person name="Chen C."/>
            <person name="Yan M."/>
            <person name="Daum C."/>
            <person name="Ng V."/>
            <person name="Clum A."/>
            <person name="Steindorff A."/>
            <person name="Ohm R.A."/>
            <person name="Martin F."/>
            <person name="Silar P."/>
            <person name="Natvig D.O."/>
            <person name="Lalanne C."/>
            <person name="Gautier V."/>
            <person name="Ament-Velasquez S.L."/>
            <person name="Kruys A."/>
            <person name="Hutchinson M.I."/>
            <person name="Powell A.J."/>
            <person name="Barry K."/>
            <person name="Miller A.N."/>
            <person name="Grigoriev I.V."/>
            <person name="Debuchy R."/>
            <person name="Gladieux P."/>
            <person name="Hiltunen Thoren M."/>
            <person name="Johannesson H."/>
        </authorList>
    </citation>
    <scope>NUCLEOTIDE SEQUENCE</scope>
    <source>
        <strain evidence="2">CBS 232.78</strain>
    </source>
</reference>
<reference evidence="2" key="2">
    <citation type="submission" date="2023-06" db="EMBL/GenBank/DDBJ databases">
        <authorList>
            <consortium name="Lawrence Berkeley National Laboratory"/>
            <person name="Haridas S."/>
            <person name="Hensen N."/>
            <person name="Bonometti L."/>
            <person name="Westerberg I."/>
            <person name="Brannstrom I.O."/>
            <person name="Guillou S."/>
            <person name="Cros-Aarteil S."/>
            <person name="Calhoun S."/>
            <person name="Kuo A."/>
            <person name="Mondo S."/>
            <person name="Pangilinan J."/>
            <person name="Riley R."/>
            <person name="LaButti K."/>
            <person name="Andreopoulos B."/>
            <person name="Lipzen A."/>
            <person name="Chen C."/>
            <person name="Yanf M."/>
            <person name="Daum C."/>
            <person name="Ng V."/>
            <person name="Clum A."/>
            <person name="Steindorff A."/>
            <person name="Ohm R."/>
            <person name="Martin F."/>
            <person name="Silar P."/>
            <person name="Natvig D."/>
            <person name="Lalanne C."/>
            <person name="Gautier V."/>
            <person name="Ament-velasquez S.L."/>
            <person name="Kruys A."/>
            <person name="Hutchinson M.I."/>
            <person name="Powell A.J."/>
            <person name="Barry K."/>
            <person name="Miller A.N."/>
            <person name="Grigoriev I.V."/>
            <person name="Debuchy R."/>
            <person name="Gladieux P."/>
            <person name="Thoren M.H."/>
            <person name="Johannesson H."/>
        </authorList>
    </citation>
    <scope>NUCLEOTIDE SEQUENCE</scope>
    <source>
        <strain evidence="2">CBS 232.78</strain>
    </source>
</reference>
<gene>
    <name evidence="2" type="ORF">B0H63DRAFT_490430</name>
</gene>
<dbReference type="Proteomes" id="UP001285441">
    <property type="component" value="Unassembled WGS sequence"/>
</dbReference>
<keyword evidence="3" id="KW-1185">Reference proteome</keyword>
<feature type="region of interest" description="Disordered" evidence="1">
    <location>
        <begin position="1"/>
        <end position="36"/>
    </location>
</feature>
<organism evidence="2 3">
    <name type="scientific">Podospora didyma</name>
    <dbReference type="NCBI Taxonomy" id="330526"/>
    <lineage>
        <taxon>Eukaryota</taxon>
        <taxon>Fungi</taxon>
        <taxon>Dikarya</taxon>
        <taxon>Ascomycota</taxon>
        <taxon>Pezizomycotina</taxon>
        <taxon>Sordariomycetes</taxon>
        <taxon>Sordariomycetidae</taxon>
        <taxon>Sordariales</taxon>
        <taxon>Podosporaceae</taxon>
        <taxon>Podospora</taxon>
    </lineage>
</organism>